<organism evidence="2 3">
    <name type="scientific">Geofilum rubicundum JCM 15548</name>
    <dbReference type="NCBI Taxonomy" id="1236989"/>
    <lineage>
        <taxon>Bacteria</taxon>
        <taxon>Pseudomonadati</taxon>
        <taxon>Bacteroidota</taxon>
        <taxon>Bacteroidia</taxon>
        <taxon>Marinilabiliales</taxon>
        <taxon>Marinilabiliaceae</taxon>
        <taxon>Geofilum</taxon>
    </lineage>
</organism>
<protein>
    <submittedName>
        <fullName evidence="2">Uncharacterized protein</fullName>
    </submittedName>
</protein>
<dbReference type="EMBL" id="BAZW01000006">
    <property type="protein sequence ID" value="GAO29091.1"/>
    <property type="molecule type" value="Genomic_DNA"/>
</dbReference>
<comment type="caution">
    <text evidence="2">The sequence shown here is derived from an EMBL/GenBank/DDBJ whole genome shotgun (WGS) entry which is preliminary data.</text>
</comment>
<keyword evidence="1" id="KW-0812">Transmembrane</keyword>
<keyword evidence="1" id="KW-0472">Membrane</keyword>
<evidence type="ECO:0000256" key="1">
    <source>
        <dbReference type="SAM" id="Phobius"/>
    </source>
</evidence>
<dbReference type="AlphaFoldDB" id="A0A0E9LVF0"/>
<accession>A0A0E9LVF0</accession>
<name>A0A0E9LVF0_9BACT</name>
<reference evidence="2 3" key="1">
    <citation type="journal article" date="2015" name="Microbes Environ.">
        <title>Distribution and evolution of nitrogen fixation genes in the phylum bacteroidetes.</title>
        <authorList>
            <person name="Inoue J."/>
            <person name="Oshima K."/>
            <person name="Suda W."/>
            <person name="Sakamoto M."/>
            <person name="Iino T."/>
            <person name="Noda S."/>
            <person name="Hongoh Y."/>
            <person name="Hattori M."/>
            <person name="Ohkuma M."/>
        </authorList>
    </citation>
    <scope>NUCLEOTIDE SEQUENCE [LARGE SCALE GENOMIC DNA]</scope>
    <source>
        <strain evidence="2">JCM 15548</strain>
    </source>
</reference>
<dbReference type="Proteomes" id="UP000032900">
    <property type="component" value="Unassembled WGS sequence"/>
</dbReference>
<feature type="transmembrane region" description="Helical" evidence="1">
    <location>
        <begin position="12"/>
        <end position="30"/>
    </location>
</feature>
<gene>
    <name evidence="2" type="ORF">JCM15548_11248</name>
</gene>
<keyword evidence="3" id="KW-1185">Reference proteome</keyword>
<evidence type="ECO:0000313" key="3">
    <source>
        <dbReference type="Proteomes" id="UP000032900"/>
    </source>
</evidence>
<dbReference type="STRING" id="1236989.JCM15548_11248"/>
<evidence type="ECO:0000313" key="2">
    <source>
        <dbReference type="EMBL" id="GAO29091.1"/>
    </source>
</evidence>
<sequence>MTIIQVHTRTGYCVFISFLLTYNLLMFLSSTESMRHRMKMLAVFFDNFIWDGE</sequence>
<proteinExistence type="predicted"/>
<keyword evidence="1" id="KW-1133">Transmembrane helix</keyword>